<dbReference type="AlphaFoldDB" id="A0A9D4BSE8"/>
<protein>
    <submittedName>
        <fullName evidence="1">Uncharacterized protein</fullName>
    </submittedName>
</protein>
<proteinExistence type="predicted"/>
<sequence length="50" mass="5714">MPYLPPQSDFTMDCLQMALFLKFGNVQAFGAFFPCGRRFGLNVHIQLDDD</sequence>
<evidence type="ECO:0000313" key="2">
    <source>
        <dbReference type="Proteomes" id="UP000828390"/>
    </source>
</evidence>
<comment type="caution">
    <text evidence="1">The sequence shown here is derived from an EMBL/GenBank/DDBJ whole genome shotgun (WGS) entry which is preliminary data.</text>
</comment>
<evidence type="ECO:0000313" key="1">
    <source>
        <dbReference type="EMBL" id="KAH3703712.1"/>
    </source>
</evidence>
<accession>A0A9D4BSE8</accession>
<dbReference type="Proteomes" id="UP000828390">
    <property type="component" value="Unassembled WGS sequence"/>
</dbReference>
<keyword evidence="2" id="KW-1185">Reference proteome</keyword>
<gene>
    <name evidence="1" type="ORF">DPMN_078755</name>
</gene>
<dbReference type="EMBL" id="JAIWYP010000015">
    <property type="protein sequence ID" value="KAH3703712.1"/>
    <property type="molecule type" value="Genomic_DNA"/>
</dbReference>
<organism evidence="1 2">
    <name type="scientific">Dreissena polymorpha</name>
    <name type="common">Zebra mussel</name>
    <name type="synonym">Mytilus polymorpha</name>
    <dbReference type="NCBI Taxonomy" id="45954"/>
    <lineage>
        <taxon>Eukaryota</taxon>
        <taxon>Metazoa</taxon>
        <taxon>Spiralia</taxon>
        <taxon>Lophotrochozoa</taxon>
        <taxon>Mollusca</taxon>
        <taxon>Bivalvia</taxon>
        <taxon>Autobranchia</taxon>
        <taxon>Heteroconchia</taxon>
        <taxon>Euheterodonta</taxon>
        <taxon>Imparidentia</taxon>
        <taxon>Neoheterodontei</taxon>
        <taxon>Myida</taxon>
        <taxon>Dreissenoidea</taxon>
        <taxon>Dreissenidae</taxon>
        <taxon>Dreissena</taxon>
    </lineage>
</organism>
<reference evidence="1" key="1">
    <citation type="journal article" date="2019" name="bioRxiv">
        <title>The Genome of the Zebra Mussel, Dreissena polymorpha: A Resource for Invasive Species Research.</title>
        <authorList>
            <person name="McCartney M.A."/>
            <person name="Auch B."/>
            <person name="Kono T."/>
            <person name="Mallez S."/>
            <person name="Zhang Y."/>
            <person name="Obille A."/>
            <person name="Becker A."/>
            <person name="Abrahante J.E."/>
            <person name="Garbe J."/>
            <person name="Badalamenti J.P."/>
            <person name="Herman A."/>
            <person name="Mangelson H."/>
            <person name="Liachko I."/>
            <person name="Sullivan S."/>
            <person name="Sone E.D."/>
            <person name="Koren S."/>
            <person name="Silverstein K.A.T."/>
            <person name="Beckman K.B."/>
            <person name="Gohl D.M."/>
        </authorList>
    </citation>
    <scope>NUCLEOTIDE SEQUENCE</scope>
    <source>
        <strain evidence="1">Duluth1</strain>
        <tissue evidence="1">Whole animal</tissue>
    </source>
</reference>
<reference evidence="1" key="2">
    <citation type="submission" date="2020-11" db="EMBL/GenBank/DDBJ databases">
        <authorList>
            <person name="McCartney M.A."/>
            <person name="Auch B."/>
            <person name="Kono T."/>
            <person name="Mallez S."/>
            <person name="Becker A."/>
            <person name="Gohl D.M."/>
            <person name="Silverstein K.A.T."/>
            <person name="Koren S."/>
            <person name="Bechman K.B."/>
            <person name="Herman A."/>
            <person name="Abrahante J.E."/>
            <person name="Garbe J."/>
        </authorList>
    </citation>
    <scope>NUCLEOTIDE SEQUENCE</scope>
    <source>
        <strain evidence="1">Duluth1</strain>
        <tissue evidence="1">Whole animal</tissue>
    </source>
</reference>
<name>A0A9D4BSE8_DREPO</name>